<proteinExistence type="predicted"/>
<keyword evidence="1" id="KW-1133">Transmembrane helix</keyword>
<reference evidence="2 3" key="1">
    <citation type="submission" date="2016-10" db="EMBL/GenBank/DDBJ databases">
        <authorList>
            <person name="de Groot N.N."/>
        </authorList>
    </citation>
    <scope>NUCLEOTIDE SEQUENCE [LARGE SCALE GENOMIC DNA]</scope>
    <source>
        <strain evidence="2 3">MAR_2009_71</strain>
    </source>
</reference>
<name>A0A1H4V094_9FLAO</name>
<feature type="transmembrane region" description="Helical" evidence="1">
    <location>
        <begin position="75"/>
        <end position="98"/>
    </location>
</feature>
<gene>
    <name evidence="2" type="ORF">SAMN05192540_3969</name>
</gene>
<dbReference type="Proteomes" id="UP000183038">
    <property type="component" value="Unassembled WGS sequence"/>
</dbReference>
<evidence type="ECO:0008006" key="4">
    <source>
        <dbReference type="Google" id="ProtNLM"/>
    </source>
</evidence>
<keyword evidence="1" id="KW-0812">Transmembrane</keyword>
<keyword evidence="1" id="KW-0472">Membrane</keyword>
<evidence type="ECO:0000313" key="3">
    <source>
        <dbReference type="Proteomes" id="UP000183038"/>
    </source>
</evidence>
<dbReference type="OrthoDB" id="982197at2"/>
<dbReference type="RefSeq" id="WP_074674615.1">
    <property type="nucleotide sequence ID" value="NZ_FNTB01000001.1"/>
</dbReference>
<evidence type="ECO:0000313" key="2">
    <source>
        <dbReference type="EMBL" id="SEC74375.1"/>
    </source>
</evidence>
<organism evidence="2 3">
    <name type="scientific">Maribacter dokdonensis</name>
    <dbReference type="NCBI Taxonomy" id="320912"/>
    <lineage>
        <taxon>Bacteria</taxon>
        <taxon>Pseudomonadati</taxon>
        <taxon>Bacteroidota</taxon>
        <taxon>Flavobacteriia</taxon>
        <taxon>Flavobacteriales</taxon>
        <taxon>Flavobacteriaceae</taxon>
        <taxon>Maribacter</taxon>
    </lineage>
</organism>
<protein>
    <recommendedName>
        <fullName evidence="4">EF-hand domain-containing protein</fullName>
    </recommendedName>
</protein>
<dbReference type="EMBL" id="FNTB01000001">
    <property type="protein sequence ID" value="SEC74375.1"/>
    <property type="molecule type" value="Genomic_DNA"/>
</dbReference>
<evidence type="ECO:0000256" key="1">
    <source>
        <dbReference type="SAM" id="Phobius"/>
    </source>
</evidence>
<dbReference type="AlphaFoldDB" id="A0A1H4V094"/>
<accession>A0A1H4V094</accession>
<feature type="transmembrane region" description="Helical" evidence="1">
    <location>
        <begin position="7"/>
        <end position="28"/>
    </location>
</feature>
<sequence>MKKTTIIRFLAITTILYFGLNLIVYYRWEYRNNKIEKELLQKYDTNGDGSFSMEESNPELNESQRELSKDTARGLAPFTLIPISLILGLIVTLIYNFLAKSKKTLMY</sequence>